<feature type="domain" description="Rhodopsin" evidence="8">
    <location>
        <begin position="39"/>
        <end position="276"/>
    </location>
</feature>
<keyword evidence="4 7" id="KW-0472">Membrane</keyword>
<feature type="transmembrane region" description="Helical" evidence="7">
    <location>
        <begin position="55"/>
        <end position="75"/>
    </location>
</feature>
<evidence type="ECO:0000256" key="4">
    <source>
        <dbReference type="ARBA" id="ARBA00023136"/>
    </source>
</evidence>
<accession>A0AAD5RM12</accession>
<feature type="compositionally biased region" description="Polar residues" evidence="6">
    <location>
        <begin position="287"/>
        <end position="298"/>
    </location>
</feature>
<evidence type="ECO:0000256" key="6">
    <source>
        <dbReference type="SAM" id="MobiDB-lite"/>
    </source>
</evidence>
<evidence type="ECO:0000313" key="10">
    <source>
        <dbReference type="Proteomes" id="UP001201980"/>
    </source>
</evidence>
<dbReference type="Pfam" id="PF20684">
    <property type="entry name" value="Fung_rhodopsin"/>
    <property type="match status" value="1"/>
</dbReference>
<dbReference type="EMBL" id="JAKWBI020000264">
    <property type="protein sequence ID" value="KAJ2897632.1"/>
    <property type="molecule type" value="Genomic_DNA"/>
</dbReference>
<evidence type="ECO:0000256" key="5">
    <source>
        <dbReference type="ARBA" id="ARBA00038359"/>
    </source>
</evidence>
<feature type="region of interest" description="Disordered" evidence="6">
    <location>
        <begin position="284"/>
        <end position="335"/>
    </location>
</feature>
<dbReference type="InterPro" id="IPR049326">
    <property type="entry name" value="Rhodopsin_dom_fungi"/>
</dbReference>
<evidence type="ECO:0000256" key="7">
    <source>
        <dbReference type="SAM" id="Phobius"/>
    </source>
</evidence>
<feature type="transmembrane region" description="Helical" evidence="7">
    <location>
        <begin position="132"/>
        <end position="152"/>
    </location>
</feature>
<gene>
    <name evidence="9" type="ORF">MKZ38_004532</name>
</gene>
<comment type="caution">
    <text evidence="9">The sequence shown here is derived from an EMBL/GenBank/DDBJ whole genome shotgun (WGS) entry which is preliminary data.</text>
</comment>
<dbReference type="Proteomes" id="UP001201980">
    <property type="component" value="Unassembled WGS sequence"/>
</dbReference>
<protein>
    <recommendedName>
        <fullName evidence="8">Rhodopsin domain-containing protein</fullName>
    </recommendedName>
</protein>
<name>A0AAD5RM12_9PEZI</name>
<evidence type="ECO:0000313" key="9">
    <source>
        <dbReference type="EMBL" id="KAJ2897632.1"/>
    </source>
</evidence>
<feature type="transmembrane region" description="Helical" evidence="7">
    <location>
        <begin position="213"/>
        <end position="231"/>
    </location>
</feature>
<organism evidence="9 10">
    <name type="scientific">Zalerion maritima</name>
    <dbReference type="NCBI Taxonomy" id="339359"/>
    <lineage>
        <taxon>Eukaryota</taxon>
        <taxon>Fungi</taxon>
        <taxon>Dikarya</taxon>
        <taxon>Ascomycota</taxon>
        <taxon>Pezizomycotina</taxon>
        <taxon>Sordariomycetes</taxon>
        <taxon>Lulworthiomycetidae</taxon>
        <taxon>Lulworthiales</taxon>
        <taxon>Lulworthiaceae</taxon>
        <taxon>Zalerion</taxon>
    </lineage>
</organism>
<dbReference type="PANTHER" id="PTHR33048:SF42">
    <property type="entry name" value="INTEGRAL MEMBRANE PROTEIN"/>
    <property type="match status" value="1"/>
</dbReference>
<feature type="transmembrane region" description="Helical" evidence="7">
    <location>
        <begin position="251"/>
        <end position="275"/>
    </location>
</feature>
<proteinExistence type="inferred from homology"/>
<feature type="transmembrane region" description="Helical" evidence="7">
    <location>
        <begin position="181"/>
        <end position="201"/>
    </location>
</feature>
<comment type="subcellular location">
    <subcellularLocation>
        <location evidence="1">Membrane</location>
        <topology evidence="1">Multi-pass membrane protein</topology>
    </subcellularLocation>
</comment>
<comment type="similarity">
    <text evidence="5">Belongs to the SAT4 family.</text>
</comment>
<feature type="transmembrane region" description="Helical" evidence="7">
    <location>
        <begin position="24"/>
        <end position="43"/>
    </location>
</feature>
<evidence type="ECO:0000256" key="2">
    <source>
        <dbReference type="ARBA" id="ARBA00022692"/>
    </source>
</evidence>
<dbReference type="InterPro" id="IPR052337">
    <property type="entry name" value="SAT4-like"/>
</dbReference>
<evidence type="ECO:0000259" key="8">
    <source>
        <dbReference type="Pfam" id="PF20684"/>
    </source>
</evidence>
<dbReference type="AlphaFoldDB" id="A0AAD5RM12"/>
<reference evidence="9" key="1">
    <citation type="submission" date="2022-07" db="EMBL/GenBank/DDBJ databases">
        <title>Draft genome sequence of Zalerion maritima ATCC 34329, a (micro)plastics degrading marine fungus.</title>
        <authorList>
            <person name="Paco A."/>
            <person name="Goncalves M.F.M."/>
            <person name="Rocha-Santos T.A.P."/>
            <person name="Alves A."/>
        </authorList>
    </citation>
    <scope>NUCLEOTIDE SEQUENCE</scope>
    <source>
        <strain evidence="9">ATCC 34329</strain>
    </source>
</reference>
<dbReference type="GO" id="GO:0016020">
    <property type="term" value="C:membrane"/>
    <property type="evidence" value="ECO:0007669"/>
    <property type="project" value="UniProtKB-SubCell"/>
</dbReference>
<keyword evidence="3 7" id="KW-1133">Transmembrane helix</keyword>
<keyword evidence="2 7" id="KW-0812">Transmembrane</keyword>
<keyword evidence="10" id="KW-1185">Reference proteome</keyword>
<feature type="transmembrane region" description="Helical" evidence="7">
    <location>
        <begin position="95"/>
        <end position="112"/>
    </location>
</feature>
<dbReference type="PANTHER" id="PTHR33048">
    <property type="entry name" value="PTH11-LIKE INTEGRAL MEMBRANE PROTEIN (AFU_ORTHOLOGUE AFUA_5G11245)"/>
    <property type="match status" value="1"/>
</dbReference>
<evidence type="ECO:0000256" key="1">
    <source>
        <dbReference type="ARBA" id="ARBA00004141"/>
    </source>
</evidence>
<sequence>MADEAEEGNVGLDFEANLGPKSTAVVWGLSIAALVFLILRVYCKFRMSRGLWWDDWVMIAAWILLLADCILQSYTTSLGFGHHVYAIDEDILPKLGLALNFSGTFIVLAAAWSKTSFAITLLRVSTGWLKHLIWFLIATINLFMILSAIFRWNSCKPIEKSFDRTIEGTCWPEKPLLYYDIFSSAYSATADIVLALLPWQLIFSLQMRTKEKVGVALAMSMGLFAGATAIVKCAQLPTLADGDFTYTGTSLIMWGAAEPAVAIMAGSIPVLRVLIKEAHSSAKKYRQTSQERQTNIMGTSRRHEPNTVVVTASRSSVLRKPGGDGDSATGDDRSEKSILGAGKILRTDAVAVEYHDRRDIEDGYEMQDIAGSRFDNSNQGRD</sequence>
<evidence type="ECO:0000256" key="3">
    <source>
        <dbReference type="ARBA" id="ARBA00022989"/>
    </source>
</evidence>